<accession>A0A2R6QT70</accession>
<dbReference type="InParanoid" id="A0A2R6QT70"/>
<sequence>MGRQNTDHPTMMGSSSIALLQERFKQLQRVREEREKRELLNFFSEPKPATPAMRFEPFFSQPEILFPPPPLPQDQALSLSLNSLGKPDDFGVTMTQKSTGLWARNVDSFKSNSPSFGNSEVDTSLHL</sequence>
<reference evidence="3" key="2">
    <citation type="journal article" date="2018" name="BMC Genomics">
        <title>A manually annotated Actinidia chinensis var. chinensis (kiwifruit) genome highlights the challenges associated with draft genomes and gene prediction in plants.</title>
        <authorList>
            <person name="Pilkington S.M."/>
            <person name="Crowhurst R."/>
            <person name="Hilario E."/>
            <person name="Nardozza S."/>
            <person name="Fraser L."/>
            <person name="Peng Y."/>
            <person name="Gunaseelan K."/>
            <person name="Simpson R."/>
            <person name="Tahir J."/>
            <person name="Deroles S.C."/>
            <person name="Templeton K."/>
            <person name="Luo Z."/>
            <person name="Davy M."/>
            <person name="Cheng C."/>
            <person name="McNeilage M."/>
            <person name="Scaglione D."/>
            <person name="Liu Y."/>
            <person name="Zhang Q."/>
            <person name="Datson P."/>
            <person name="De Silva N."/>
            <person name="Gardiner S.E."/>
            <person name="Bassett H."/>
            <person name="Chagne D."/>
            <person name="McCallum J."/>
            <person name="Dzierzon H."/>
            <person name="Deng C."/>
            <person name="Wang Y.Y."/>
            <person name="Barron L."/>
            <person name="Manako K."/>
            <person name="Bowen J."/>
            <person name="Foster T.M."/>
            <person name="Erridge Z.A."/>
            <person name="Tiffin H."/>
            <person name="Waite C.N."/>
            <person name="Davies K.M."/>
            <person name="Grierson E.P."/>
            <person name="Laing W.A."/>
            <person name="Kirk R."/>
            <person name="Chen X."/>
            <person name="Wood M."/>
            <person name="Montefiori M."/>
            <person name="Brummell D.A."/>
            <person name="Schwinn K.E."/>
            <person name="Catanach A."/>
            <person name="Fullerton C."/>
            <person name="Li D."/>
            <person name="Meiyalaghan S."/>
            <person name="Nieuwenhuizen N."/>
            <person name="Read N."/>
            <person name="Prakash R."/>
            <person name="Hunter D."/>
            <person name="Zhang H."/>
            <person name="McKenzie M."/>
            <person name="Knabel M."/>
            <person name="Harris A."/>
            <person name="Allan A.C."/>
            <person name="Gleave A."/>
            <person name="Chen A."/>
            <person name="Janssen B.J."/>
            <person name="Plunkett B."/>
            <person name="Ampomah-Dwamena C."/>
            <person name="Voogd C."/>
            <person name="Leif D."/>
            <person name="Lafferty D."/>
            <person name="Souleyre E.J.F."/>
            <person name="Varkonyi-Gasic E."/>
            <person name="Gambi F."/>
            <person name="Hanley J."/>
            <person name="Yao J.L."/>
            <person name="Cheung J."/>
            <person name="David K.M."/>
            <person name="Warren B."/>
            <person name="Marsh K."/>
            <person name="Snowden K.C."/>
            <person name="Lin-Wang K."/>
            <person name="Brian L."/>
            <person name="Martinez-Sanchez M."/>
            <person name="Wang M."/>
            <person name="Ileperuma N."/>
            <person name="Macnee N."/>
            <person name="Campin R."/>
            <person name="McAtee P."/>
            <person name="Drummond R.S.M."/>
            <person name="Espley R.V."/>
            <person name="Ireland H.S."/>
            <person name="Wu R."/>
            <person name="Atkinson R.G."/>
            <person name="Karunairetnam S."/>
            <person name="Bulley S."/>
            <person name="Chunkath S."/>
            <person name="Hanley Z."/>
            <person name="Storey R."/>
            <person name="Thrimawithana A.H."/>
            <person name="Thomson S."/>
            <person name="David C."/>
            <person name="Testolin R."/>
            <person name="Huang H."/>
            <person name="Hellens R.P."/>
            <person name="Schaffer R.J."/>
        </authorList>
    </citation>
    <scope>NUCLEOTIDE SEQUENCE [LARGE SCALE GENOMIC DNA]</scope>
    <source>
        <strain evidence="3">cv. Red5</strain>
    </source>
</reference>
<dbReference type="EMBL" id="NKQK01000013">
    <property type="protein sequence ID" value="PSS14326.1"/>
    <property type="molecule type" value="Genomic_DNA"/>
</dbReference>
<dbReference type="PANTHER" id="PTHR34570">
    <property type="entry name" value="OS03G0593100 PROTEIN"/>
    <property type="match status" value="1"/>
</dbReference>
<dbReference type="OrthoDB" id="10355509at2759"/>
<evidence type="ECO:0000256" key="1">
    <source>
        <dbReference type="SAM" id="MobiDB-lite"/>
    </source>
</evidence>
<feature type="region of interest" description="Disordered" evidence="1">
    <location>
        <begin position="106"/>
        <end position="127"/>
    </location>
</feature>
<keyword evidence="3" id="KW-1185">Reference proteome</keyword>
<comment type="caution">
    <text evidence="2">The sequence shown here is derived from an EMBL/GenBank/DDBJ whole genome shotgun (WGS) entry which is preliminary data.</text>
</comment>
<dbReference type="AlphaFoldDB" id="A0A2R6QT70"/>
<organism evidence="2 3">
    <name type="scientific">Actinidia chinensis var. chinensis</name>
    <name type="common">Chinese soft-hair kiwi</name>
    <dbReference type="NCBI Taxonomy" id="1590841"/>
    <lineage>
        <taxon>Eukaryota</taxon>
        <taxon>Viridiplantae</taxon>
        <taxon>Streptophyta</taxon>
        <taxon>Embryophyta</taxon>
        <taxon>Tracheophyta</taxon>
        <taxon>Spermatophyta</taxon>
        <taxon>Magnoliopsida</taxon>
        <taxon>eudicotyledons</taxon>
        <taxon>Gunneridae</taxon>
        <taxon>Pentapetalae</taxon>
        <taxon>asterids</taxon>
        <taxon>Ericales</taxon>
        <taxon>Actinidiaceae</taxon>
        <taxon>Actinidia</taxon>
    </lineage>
</organism>
<evidence type="ECO:0000313" key="3">
    <source>
        <dbReference type="Proteomes" id="UP000241394"/>
    </source>
</evidence>
<evidence type="ECO:0000313" key="2">
    <source>
        <dbReference type="EMBL" id="PSS14326.1"/>
    </source>
</evidence>
<proteinExistence type="predicted"/>
<gene>
    <name evidence="2" type="ORF">CEY00_Acc14923</name>
</gene>
<dbReference type="OMA" id="NNHADII"/>
<feature type="compositionally biased region" description="Polar residues" evidence="1">
    <location>
        <begin position="108"/>
        <end position="127"/>
    </location>
</feature>
<dbReference type="Proteomes" id="UP000241394">
    <property type="component" value="Chromosome LG13"/>
</dbReference>
<dbReference type="Gramene" id="PSS14326">
    <property type="protein sequence ID" value="PSS14326"/>
    <property type="gene ID" value="CEY00_Acc14923"/>
</dbReference>
<dbReference type="PANTHER" id="PTHR34570:SF20">
    <property type="entry name" value="MYB-CC TYPE TRANSCRIPTION FACTOR LHEQLE-CONTAINING DOMAIN-CONTAINING PROTEIN"/>
    <property type="match status" value="1"/>
</dbReference>
<reference evidence="2 3" key="1">
    <citation type="submission" date="2017-07" db="EMBL/GenBank/DDBJ databases">
        <title>An improved, manually edited Actinidia chinensis var. chinensis (kiwifruit) genome highlights the challenges associated with draft genomes and gene prediction in plants.</title>
        <authorList>
            <person name="Pilkington S."/>
            <person name="Crowhurst R."/>
            <person name="Hilario E."/>
            <person name="Nardozza S."/>
            <person name="Fraser L."/>
            <person name="Peng Y."/>
            <person name="Gunaseelan K."/>
            <person name="Simpson R."/>
            <person name="Tahir J."/>
            <person name="Deroles S."/>
            <person name="Templeton K."/>
            <person name="Luo Z."/>
            <person name="Davy M."/>
            <person name="Cheng C."/>
            <person name="Mcneilage M."/>
            <person name="Scaglione D."/>
            <person name="Liu Y."/>
            <person name="Zhang Q."/>
            <person name="Datson P."/>
            <person name="De Silva N."/>
            <person name="Gardiner S."/>
            <person name="Bassett H."/>
            <person name="Chagne D."/>
            <person name="Mccallum J."/>
            <person name="Dzierzon H."/>
            <person name="Deng C."/>
            <person name="Wang Y.-Y."/>
            <person name="Barron N."/>
            <person name="Manako K."/>
            <person name="Bowen J."/>
            <person name="Foster T."/>
            <person name="Erridge Z."/>
            <person name="Tiffin H."/>
            <person name="Waite C."/>
            <person name="Davies K."/>
            <person name="Grierson E."/>
            <person name="Laing W."/>
            <person name="Kirk R."/>
            <person name="Chen X."/>
            <person name="Wood M."/>
            <person name="Montefiori M."/>
            <person name="Brummell D."/>
            <person name="Schwinn K."/>
            <person name="Catanach A."/>
            <person name="Fullerton C."/>
            <person name="Li D."/>
            <person name="Meiyalaghan S."/>
            <person name="Nieuwenhuizen N."/>
            <person name="Read N."/>
            <person name="Prakash R."/>
            <person name="Hunter D."/>
            <person name="Zhang H."/>
            <person name="Mckenzie M."/>
            <person name="Knabel M."/>
            <person name="Harris A."/>
            <person name="Allan A."/>
            <person name="Chen A."/>
            <person name="Janssen B."/>
            <person name="Plunkett B."/>
            <person name="Dwamena C."/>
            <person name="Voogd C."/>
            <person name="Leif D."/>
            <person name="Lafferty D."/>
            <person name="Souleyre E."/>
            <person name="Varkonyi-Gasic E."/>
            <person name="Gambi F."/>
            <person name="Hanley J."/>
            <person name="Yao J.-L."/>
            <person name="Cheung J."/>
            <person name="David K."/>
            <person name="Warren B."/>
            <person name="Marsh K."/>
            <person name="Snowden K."/>
            <person name="Lin-Wang K."/>
            <person name="Brian L."/>
            <person name="Martinez-Sanchez M."/>
            <person name="Wang M."/>
            <person name="Ileperuma N."/>
            <person name="Macnee N."/>
            <person name="Campin R."/>
            <person name="Mcatee P."/>
            <person name="Drummond R."/>
            <person name="Espley R."/>
            <person name="Ireland H."/>
            <person name="Wu R."/>
            <person name="Atkinson R."/>
            <person name="Karunairetnam S."/>
            <person name="Bulley S."/>
            <person name="Chunkath S."/>
            <person name="Hanley Z."/>
            <person name="Storey R."/>
            <person name="Thrimawithana A."/>
            <person name="Thomson S."/>
            <person name="David C."/>
            <person name="Testolin R."/>
        </authorList>
    </citation>
    <scope>NUCLEOTIDE SEQUENCE [LARGE SCALE GENOMIC DNA]</scope>
    <source>
        <strain evidence="3">cv. Red5</strain>
        <tissue evidence="2">Young leaf</tissue>
    </source>
</reference>
<protein>
    <submittedName>
        <fullName evidence="2">Ribonuclease</fullName>
    </submittedName>
</protein>
<name>A0A2R6QT70_ACTCC</name>